<dbReference type="Proteomes" id="UP000557772">
    <property type="component" value="Unassembled WGS sequence"/>
</dbReference>
<dbReference type="Gene3D" id="1.20.1250.20">
    <property type="entry name" value="MFS general substrate transporter like domains"/>
    <property type="match status" value="1"/>
</dbReference>
<comment type="caution">
    <text evidence="8">The sequence shown here is derived from an EMBL/GenBank/DDBJ whole genome shotgun (WGS) entry which is preliminary data.</text>
</comment>
<dbReference type="PANTHER" id="PTHR23514">
    <property type="entry name" value="BYPASS OF STOP CODON PROTEIN 6"/>
    <property type="match status" value="1"/>
</dbReference>
<feature type="transmembrane region" description="Helical" evidence="6">
    <location>
        <begin position="126"/>
        <end position="145"/>
    </location>
</feature>
<evidence type="ECO:0000259" key="7">
    <source>
        <dbReference type="PROSITE" id="PS50850"/>
    </source>
</evidence>
<feature type="transmembrane region" description="Helical" evidence="6">
    <location>
        <begin position="250"/>
        <end position="271"/>
    </location>
</feature>
<gene>
    <name evidence="8" type="ORF">HJ588_11935</name>
</gene>
<dbReference type="EMBL" id="JABENB010000002">
    <property type="protein sequence ID" value="NNG39975.1"/>
    <property type="molecule type" value="Genomic_DNA"/>
</dbReference>
<dbReference type="GO" id="GO:0022857">
    <property type="term" value="F:transmembrane transporter activity"/>
    <property type="evidence" value="ECO:0007669"/>
    <property type="project" value="InterPro"/>
</dbReference>
<dbReference type="InterPro" id="IPR036259">
    <property type="entry name" value="MFS_trans_sf"/>
</dbReference>
<name>A0A849AHP6_9MICO</name>
<dbReference type="InterPro" id="IPR011701">
    <property type="entry name" value="MFS"/>
</dbReference>
<dbReference type="CDD" id="cd17393">
    <property type="entry name" value="MFS_MosC_like"/>
    <property type="match status" value="1"/>
</dbReference>
<sequence length="393" mass="40361">MIVFALNGAAFATYASRIPDTKSLLHLSAGQLGLFLLAGALGSVLGLPMSGWITGRFGARRTVLAGSAATTLGYSLSAIGIDTHQLWLAAVSLFVAGWGVGIWDVAMNLEGTVVEQHLGRSIMPRFHAMFSGGTVAAALLGAGLTALRVPVWLHVIVVMALLAAGTAWAAGGFRALGEVTSEPESSEKPENPDSATEPAGKSSHLSAWLDPRVLLIGVVTLAAGFTEGTANDWLSVAFVEGHNVPKWAGVLAFATFLTFMTIGRITGTAILDRHGRVPVLRCAFALAVVGCLAVVFGSTPIAYAGVVVWGVGVSLGFPVGMSAAADDPAQAHARISVVSTIAYTAFLAGPPLLGFLGEHVGVLHALLAVGAAATLALLLVPSVREPDRSHAAH</sequence>
<feature type="transmembrane region" description="Helical" evidence="6">
    <location>
        <begin position="362"/>
        <end position="380"/>
    </location>
</feature>
<comment type="subcellular location">
    <subcellularLocation>
        <location evidence="1">Cell membrane</location>
        <topology evidence="1">Multi-pass membrane protein</topology>
    </subcellularLocation>
</comment>
<reference evidence="8 9" key="1">
    <citation type="submission" date="2020-05" db="EMBL/GenBank/DDBJ databases">
        <title>Flexivirga sp. ID2601S isolated from air conditioner.</title>
        <authorList>
            <person name="Kim D.H."/>
        </authorList>
    </citation>
    <scope>NUCLEOTIDE SEQUENCE [LARGE SCALE GENOMIC DNA]</scope>
    <source>
        <strain evidence="8 9">ID2601S</strain>
    </source>
</reference>
<feature type="transmembrane region" description="Helical" evidence="6">
    <location>
        <begin position="278"/>
        <end position="296"/>
    </location>
</feature>
<dbReference type="InterPro" id="IPR020846">
    <property type="entry name" value="MFS_dom"/>
</dbReference>
<organism evidence="8 9">
    <name type="scientific">Flexivirga aerilata</name>
    <dbReference type="NCBI Taxonomy" id="1656889"/>
    <lineage>
        <taxon>Bacteria</taxon>
        <taxon>Bacillati</taxon>
        <taxon>Actinomycetota</taxon>
        <taxon>Actinomycetes</taxon>
        <taxon>Micrococcales</taxon>
        <taxon>Dermacoccaceae</taxon>
        <taxon>Flexivirga</taxon>
    </lineage>
</organism>
<feature type="transmembrane region" description="Helical" evidence="6">
    <location>
        <begin position="302"/>
        <end position="325"/>
    </location>
</feature>
<proteinExistence type="predicted"/>
<keyword evidence="9" id="KW-1185">Reference proteome</keyword>
<evidence type="ECO:0000256" key="1">
    <source>
        <dbReference type="ARBA" id="ARBA00004651"/>
    </source>
</evidence>
<dbReference type="GO" id="GO:0005886">
    <property type="term" value="C:plasma membrane"/>
    <property type="evidence" value="ECO:0007669"/>
    <property type="project" value="UniProtKB-SubCell"/>
</dbReference>
<evidence type="ECO:0000256" key="2">
    <source>
        <dbReference type="ARBA" id="ARBA00022692"/>
    </source>
</evidence>
<feature type="transmembrane region" description="Helical" evidence="6">
    <location>
        <begin position="337"/>
        <end position="356"/>
    </location>
</feature>
<evidence type="ECO:0000256" key="3">
    <source>
        <dbReference type="ARBA" id="ARBA00022989"/>
    </source>
</evidence>
<dbReference type="PANTHER" id="PTHR23514:SF13">
    <property type="entry name" value="INNER MEMBRANE PROTEIN YBJJ"/>
    <property type="match status" value="1"/>
</dbReference>
<protein>
    <submittedName>
        <fullName evidence="8">MFS transporter</fullName>
    </submittedName>
</protein>
<evidence type="ECO:0000313" key="8">
    <source>
        <dbReference type="EMBL" id="NNG39975.1"/>
    </source>
</evidence>
<dbReference type="PROSITE" id="PS50850">
    <property type="entry name" value="MFS"/>
    <property type="match status" value="1"/>
</dbReference>
<evidence type="ECO:0000313" key="9">
    <source>
        <dbReference type="Proteomes" id="UP000557772"/>
    </source>
</evidence>
<evidence type="ECO:0000256" key="4">
    <source>
        <dbReference type="ARBA" id="ARBA00023136"/>
    </source>
</evidence>
<feature type="transmembrane region" description="Helical" evidence="6">
    <location>
        <begin position="33"/>
        <end position="55"/>
    </location>
</feature>
<dbReference type="Pfam" id="PF07690">
    <property type="entry name" value="MFS_1"/>
    <property type="match status" value="1"/>
</dbReference>
<dbReference type="AlphaFoldDB" id="A0A849AHP6"/>
<evidence type="ECO:0000256" key="5">
    <source>
        <dbReference type="SAM" id="MobiDB-lite"/>
    </source>
</evidence>
<evidence type="ECO:0000256" key="6">
    <source>
        <dbReference type="SAM" id="Phobius"/>
    </source>
</evidence>
<dbReference type="InterPro" id="IPR051788">
    <property type="entry name" value="MFS_Transporter"/>
</dbReference>
<keyword evidence="3 6" id="KW-1133">Transmembrane helix</keyword>
<feature type="transmembrane region" description="Helical" evidence="6">
    <location>
        <begin position="87"/>
        <end position="106"/>
    </location>
</feature>
<feature type="domain" description="Major facilitator superfamily (MFS) profile" evidence="7">
    <location>
        <begin position="1"/>
        <end position="388"/>
    </location>
</feature>
<feature type="transmembrane region" description="Helical" evidence="6">
    <location>
        <begin position="151"/>
        <end position="171"/>
    </location>
</feature>
<accession>A0A849AHP6</accession>
<keyword evidence="4 6" id="KW-0472">Membrane</keyword>
<dbReference type="SUPFAM" id="SSF103473">
    <property type="entry name" value="MFS general substrate transporter"/>
    <property type="match status" value="1"/>
</dbReference>
<keyword evidence="2 6" id="KW-0812">Transmembrane</keyword>
<feature type="region of interest" description="Disordered" evidence="5">
    <location>
        <begin position="179"/>
        <end position="203"/>
    </location>
</feature>